<evidence type="ECO:0000256" key="10">
    <source>
        <dbReference type="SAM" id="MobiDB-lite"/>
    </source>
</evidence>
<feature type="domain" description="ZipA C-terminal FtsZ-binding" evidence="11">
    <location>
        <begin position="209"/>
        <end position="338"/>
    </location>
</feature>
<keyword evidence="6 8" id="KW-0472">Membrane</keyword>
<evidence type="ECO:0000256" key="8">
    <source>
        <dbReference type="HAMAP-Rule" id="MF_00509"/>
    </source>
</evidence>
<evidence type="ECO:0000259" key="11">
    <source>
        <dbReference type="SMART" id="SM00771"/>
    </source>
</evidence>
<feature type="compositionally biased region" description="Low complexity" evidence="10">
    <location>
        <begin position="193"/>
        <end position="203"/>
    </location>
</feature>
<dbReference type="SUPFAM" id="SSF64383">
    <property type="entry name" value="Cell-division protein ZipA, C-terminal domain"/>
    <property type="match status" value="1"/>
</dbReference>
<organism evidence="12 13">
    <name type="scientific">Ferrimonas gelatinilytica</name>
    <dbReference type="NCBI Taxonomy" id="1255257"/>
    <lineage>
        <taxon>Bacteria</taxon>
        <taxon>Pseudomonadati</taxon>
        <taxon>Pseudomonadota</taxon>
        <taxon>Gammaproteobacteria</taxon>
        <taxon>Alteromonadales</taxon>
        <taxon>Ferrimonadaceae</taxon>
        <taxon>Ferrimonas</taxon>
    </lineage>
</organism>
<evidence type="ECO:0000256" key="6">
    <source>
        <dbReference type="ARBA" id="ARBA00023136"/>
    </source>
</evidence>
<dbReference type="PANTHER" id="PTHR38685">
    <property type="entry name" value="CELL DIVISION PROTEIN ZIPA"/>
    <property type="match status" value="1"/>
</dbReference>
<comment type="function">
    <text evidence="8 9">Essential cell division protein that stabilizes the FtsZ protofilaments by cross-linking them and that serves as a cytoplasmic membrane anchor for the Z ring. Also required for the recruitment to the septal ring of downstream cell division proteins.</text>
</comment>
<dbReference type="InterPro" id="IPR011919">
    <property type="entry name" value="Cell_div_ZipA"/>
</dbReference>
<evidence type="ECO:0000256" key="2">
    <source>
        <dbReference type="ARBA" id="ARBA00022519"/>
    </source>
</evidence>
<keyword evidence="3 8" id="KW-0132">Cell division</keyword>
<accession>A0ABP9S1C7</accession>
<name>A0ABP9S1C7_9GAMM</name>
<comment type="subunit">
    <text evidence="8">Interacts with FtsZ via their C-terminal domains.</text>
</comment>
<dbReference type="RefSeq" id="WP_345316201.1">
    <property type="nucleotide sequence ID" value="NZ_BAABLF010000006.1"/>
</dbReference>
<evidence type="ECO:0000256" key="7">
    <source>
        <dbReference type="ARBA" id="ARBA00023306"/>
    </source>
</evidence>
<feature type="compositionally biased region" description="Polar residues" evidence="10">
    <location>
        <begin position="76"/>
        <end position="111"/>
    </location>
</feature>
<dbReference type="InterPro" id="IPR007449">
    <property type="entry name" value="ZipA_FtsZ-bd_C"/>
</dbReference>
<protein>
    <recommendedName>
        <fullName evidence="8 9">Cell division protein ZipA</fullName>
    </recommendedName>
</protein>
<dbReference type="NCBIfam" id="TIGR02205">
    <property type="entry name" value="septum_zipA"/>
    <property type="match status" value="1"/>
</dbReference>
<dbReference type="EMBL" id="BAABLF010000006">
    <property type="protein sequence ID" value="GAA5189696.1"/>
    <property type="molecule type" value="Genomic_DNA"/>
</dbReference>
<keyword evidence="13" id="KW-1185">Reference proteome</keyword>
<feature type="transmembrane region" description="Helical" evidence="8">
    <location>
        <begin position="6"/>
        <end position="27"/>
    </location>
</feature>
<evidence type="ECO:0000313" key="12">
    <source>
        <dbReference type="EMBL" id="GAA5189696.1"/>
    </source>
</evidence>
<comment type="caution">
    <text evidence="12">The sequence shown here is derived from an EMBL/GenBank/DDBJ whole genome shotgun (WGS) entry which is preliminary data.</text>
</comment>
<keyword evidence="1 8" id="KW-1003">Cell membrane</keyword>
<keyword evidence="7 8" id="KW-0131">Cell cycle</keyword>
<feature type="region of interest" description="Disordered" evidence="10">
    <location>
        <begin position="31"/>
        <end position="203"/>
    </location>
</feature>
<dbReference type="InterPro" id="IPR036765">
    <property type="entry name" value="ZipA_FtsZ-bd_C_sf"/>
</dbReference>
<evidence type="ECO:0000313" key="13">
    <source>
        <dbReference type="Proteomes" id="UP001501600"/>
    </source>
</evidence>
<dbReference type="HAMAP" id="MF_00509">
    <property type="entry name" value="ZipA"/>
    <property type="match status" value="1"/>
</dbReference>
<dbReference type="Pfam" id="PF04354">
    <property type="entry name" value="ZipA_C"/>
    <property type="match status" value="1"/>
</dbReference>
<evidence type="ECO:0000256" key="3">
    <source>
        <dbReference type="ARBA" id="ARBA00022618"/>
    </source>
</evidence>
<comment type="subcellular location">
    <subcellularLocation>
        <location evidence="8">Cell inner membrane</location>
        <topology evidence="8">Single-pass type I membrane protein</topology>
    </subcellularLocation>
    <text evidence="8">Localizes to the Z ring in an FtsZ-dependent manner.</text>
</comment>
<dbReference type="SMART" id="SM00771">
    <property type="entry name" value="ZipA_C"/>
    <property type="match status" value="1"/>
</dbReference>
<dbReference type="Gene3D" id="3.30.1400.10">
    <property type="entry name" value="ZipA, C-terminal FtsZ-binding domain"/>
    <property type="match status" value="1"/>
</dbReference>
<evidence type="ECO:0000256" key="4">
    <source>
        <dbReference type="ARBA" id="ARBA00022692"/>
    </source>
</evidence>
<evidence type="ECO:0000256" key="5">
    <source>
        <dbReference type="ARBA" id="ARBA00022989"/>
    </source>
</evidence>
<feature type="compositionally biased region" description="Basic residues" evidence="10">
    <location>
        <begin position="34"/>
        <end position="46"/>
    </location>
</feature>
<dbReference type="Proteomes" id="UP001501600">
    <property type="component" value="Unassembled WGS sequence"/>
</dbReference>
<sequence>MDDMRIVFIVVGLLAIVGLCVHGFWSLRNSSPARNRRTKAARKKAPVSRVEPLSGGDEGVGPVRVTAKDKPASPMKATTTESAPQPQTPLATPKSAPSTPSEPAVPLQQSLLGEEEFPEVSKPRPSRPRPARREPEMGDDPFQLSLPEEEEEIRLDSTASPEKAAVAPNAGIPKDAGEAVAEQLRSVEEEKPQAVAPAEPEEATLPQEPVDVLVLHVVGRKGPILGEELLPNLTTMGYKFGEMAIFHRHQHSAGTGPVLFSLANMMQPGTFDPDNMEQFTTEGVALFMTLPSHTDARINFSMMLGSARGLAALHDAELLDDQRQPWSDGAEARYLERIRRAELSPA</sequence>
<comment type="similarity">
    <text evidence="8 9">Belongs to the ZipA family.</text>
</comment>
<keyword evidence="4 8" id="KW-0812">Transmembrane</keyword>
<evidence type="ECO:0000256" key="9">
    <source>
        <dbReference type="RuleBase" id="RU003612"/>
    </source>
</evidence>
<keyword evidence="5 8" id="KW-1133">Transmembrane helix</keyword>
<dbReference type="GO" id="GO:0051301">
    <property type="term" value="P:cell division"/>
    <property type="evidence" value="ECO:0007669"/>
    <property type="project" value="UniProtKB-KW"/>
</dbReference>
<dbReference type="PANTHER" id="PTHR38685:SF1">
    <property type="entry name" value="CELL DIVISION PROTEIN ZIPA"/>
    <property type="match status" value="1"/>
</dbReference>
<gene>
    <name evidence="8 12" type="primary">zipA</name>
    <name evidence="12" type="ORF">GCM10025772_12690</name>
</gene>
<proteinExistence type="inferred from homology"/>
<reference evidence="13" key="1">
    <citation type="journal article" date="2019" name="Int. J. Syst. Evol. Microbiol.">
        <title>The Global Catalogue of Microorganisms (GCM) 10K type strain sequencing project: providing services to taxonomists for standard genome sequencing and annotation.</title>
        <authorList>
            <consortium name="The Broad Institute Genomics Platform"/>
            <consortium name="The Broad Institute Genome Sequencing Center for Infectious Disease"/>
            <person name="Wu L."/>
            <person name="Ma J."/>
        </authorList>
    </citation>
    <scope>NUCLEOTIDE SEQUENCE [LARGE SCALE GENOMIC DNA]</scope>
    <source>
        <strain evidence="13">JCM 18720</strain>
    </source>
</reference>
<evidence type="ECO:0000256" key="1">
    <source>
        <dbReference type="ARBA" id="ARBA00022475"/>
    </source>
</evidence>
<keyword evidence="2 8" id="KW-0997">Cell inner membrane</keyword>